<keyword evidence="3" id="KW-1185">Reference proteome</keyword>
<proteinExistence type="predicted"/>
<feature type="compositionally biased region" description="Basic and acidic residues" evidence="1">
    <location>
        <begin position="17"/>
        <end position="26"/>
    </location>
</feature>
<feature type="region of interest" description="Disordered" evidence="1">
    <location>
        <begin position="1"/>
        <end position="26"/>
    </location>
</feature>
<name>A0A1Z1LYY8_9CAUD</name>
<dbReference type="EMBL" id="MF036692">
    <property type="protein sequence ID" value="ARW58051.1"/>
    <property type="molecule type" value="Genomic_DNA"/>
</dbReference>
<evidence type="ECO:0000313" key="3">
    <source>
        <dbReference type="Proteomes" id="UP000225074"/>
    </source>
</evidence>
<dbReference type="KEGG" id="vg:65109792"/>
<evidence type="ECO:0000313" key="2">
    <source>
        <dbReference type="EMBL" id="ARW58051.1"/>
    </source>
</evidence>
<organism evidence="2 3">
    <name type="scientific">Serratia phage X20</name>
    <dbReference type="NCBI Taxonomy" id="2006942"/>
    <lineage>
        <taxon>Viruses</taxon>
        <taxon>Duplodnaviria</taxon>
        <taxon>Heunggongvirae</taxon>
        <taxon>Uroviricota</taxon>
        <taxon>Caudoviricetes</taxon>
        <taxon>Pantevenvirales</taxon>
        <taxon>Straboviridae</taxon>
        <taxon>Tevenvirinae</taxon>
        <taxon>Winklervirus</taxon>
        <taxon>Winklervirus xtwenty</taxon>
    </lineage>
</organism>
<dbReference type="GeneID" id="65109792"/>
<dbReference type="Proteomes" id="UP000225074">
    <property type="component" value="Genome"/>
</dbReference>
<protein>
    <submittedName>
        <fullName evidence="2">Uncharacterized protein</fullName>
    </submittedName>
</protein>
<dbReference type="RefSeq" id="YP_010092229.1">
    <property type="nucleotide sequence ID" value="NC_055728.1"/>
</dbReference>
<reference evidence="2 3" key="1">
    <citation type="submission" date="2017-05" db="EMBL/GenBank/DDBJ databases">
        <title>Environmental T4-family bacteriophages evolve to escape abortive infection via multiple routes in a bacterial host employing #altruistic suicide# through Type III toxin-antitoxin systems.</title>
        <authorList>
            <person name="Chen B."/>
            <person name="Akusobi C."/>
            <person name="Fang X."/>
            <person name="Salmond G.P.C."/>
        </authorList>
    </citation>
    <scope>NUCLEOTIDE SEQUENCE [LARGE SCALE GENOMIC DNA]</scope>
</reference>
<sequence length="54" mass="6286">MDSPNSENTSNKRRRPRDGVRLKPIERKMTNEQLLEFINHAAKVNDVMRGKIHG</sequence>
<evidence type="ECO:0000256" key="1">
    <source>
        <dbReference type="SAM" id="MobiDB-lite"/>
    </source>
</evidence>
<accession>A0A1Z1LYY8</accession>